<dbReference type="GO" id="GO:0005737">
    <property type="term" value="C:cytoplasm"/>
    <property type="evidence" value="ECO:0007669"/>
    <property type="project" value="UniProtKB-SubCell"/>
</dbReference>
<evidence type="ECO:0000256" key="5">
    <source>
        <dbReference type="ARBA" id="ARBA00036820"/>
    </source>
</evidence>
<dbReference type="Pfam" id="PF01636">
    <property type="entry name" value="APH"/>
    <property type="match status" value="1"/>
</dbReference>
<dbReference type="OrthoDB" id="156345at2"/>
<keyword evidence="2" id="KW-0963">Cytoplasm</keyword>
<dbReference type="InterPro" id="IPR050249">
    <property type="entry name" value="Pseudomonas-type_ThrB"/>
</dbReference>
<keyword evidence="11" id="KW-1185">Reference proteome</keyword>
<dbReference type="InterPro" id="IPR002575">
    <property type="entry name" value="Aminoglycoside_PTrfase"/>
</dbReference>
<reference evidence="10 11" key="1">
    <citation type="submission" date="2014-03" db="EMBL/GenBank/DDBJ databases">
        <title>Bradyrhizobium valentinum sp. nov., isolated from effective nodules of Lupinus mariae-josephae, a lupine endemic of basic-lime soils in Eastern Spain.</title>
        <authorList>
            <person name="Duran D."/>
            <person name="Rey L."/>
            <person name="Navarro A."/>
            <person name="Busquets A."/>
            <person name="Imperial J."/>
            <person name="Ruiz-Argueso T."/>
        </authorList>
    </citation>
    <scope>NUCLEOTIDE SEQUENCE [LARGE SCALE GENOMIC DNA]</scope>
    <source>
        <strain evidence="10 11">LmjM3</strain>
    </source>
</reference>
<feature type="domain" description="Aminoglycoside phosphotransferase" evidence="9">
    <location>
        <begin position="51"/>
        <end position="272"/>
    </location>
</feature>
<dbReference type="GO" id="GO:0047992">
    <property type="term" value="F:hydroxylysine kinase activity"/>
    <property type="evidence" value="ECO:0007669"/>
    <property type="project" value="UniProtKB-EC"/>
</dbReference>
<evidence type="ECO:0000256" key="1">
    <source>
        <dbReference type="ARBA" id="ARBA00004496"/>
    </source>
</evidence>
<dbReference type="EC" id="2.7.1.81" evidence="7"/>
<evidence type="ECO:0000313" key="11">
    <source>
        <dbReference type="Proteomes" id="UP000051913"/>
    </source>
</evidence>
<comment type="caution">
    <text evidence="10">The sequence shown here is derived from an EMBL/GenBank/DDBJ whole genome shotgun (WGS) entry which is preliminary data.</text>
</comment>
<comment type="catalytic activity">
    <reaction evidence="5">
        <text>(5R)-5-hydroxy-L-lysine + GTP = (5R)-5-phosphooxy-L-lysine + GDP + H(+)</text>
        <dbReference type="Rhea" id="RHEA:19049"/>
        <dbReference type="ChEBI" id="CHEBI:15378"/>
        <dbReference type="ChEBI" id="CHEBI:37565"/>
        <dbReference type="ChEBI" id="CHEBI:57882"/>
        <dbReference type="ChEBI" id="CHEBI:58189"/>
        <dbReference type="ChEBI" id="CHEBI:58357"/>
        <dbReference type="EC" id="2.7.1.81"/>
    </reaction>
</comment>
<dbReference type="PANTHER" id="PTHR21064">
    <property type="entry name" value="AMINOGLYCOSIDE PHOSPHOTRANSFERASE DOMAIN-CONTAINING PROTEIN-RELATED"/>
    <property type="match status" value="1"/>
</dbReference>
<accession>A0A0R3KZK6</accession>
<dbReference type="STRING" id="1518501.CQ10_03670"/>
<organism evidence="10 11">
    <name type="scientific">Bradyrhizobium valentinum</name>
    <dbReference type="NCBI Taxonomy" id="1518501"/>
    <lineage>
        <taxon>Bacteria</taxon>
        <taxon>Pseudomonadati</taxon>
        <taxon>Pseudomonadota</taxon>
        <taxon>Alphaproteobacteria</taxon>
        <taxon>Hyphomicrobiales</taxon>
        <taxon>Nitrobacteraceae</taxon>
        <taxon>Bradyrhizobium</taxon>
    </lineage>
</organism>
<evidence type="ECO:0000256" key="2">
    <source>
        <dbReference type="ARBA" id="ARBA00022490"/>
    </source>
</evidence>
<gene>
    <name evidence="10" type="ORF">CP49_02035</name>
</gene>
<dbReference type="EMBL" id="LLXX01000101">
    <property type="protein sequence ID" value="KRR06901.1"/>
    <property type="molecule type" value="Genomic_DNA"/>
</dbReference>
<evidence type="ECO:0000256" key="3">
    <source>
        <dbReference type="ARBA" id="ARBA00022679"/>
    </source>
</evidence>
<proteinExistence type="predicted"/>
<keyword evidence="4" id="KW-0418">Kinase</keyword>
<protein>
    <recommendedName>
        <fullName evidence="8">Hydroxylysine kinase</fullName>
        <ecNumber evidence="7">2.7.1.81</ecNumber>
    </recommendedName>
</protein>
<dbReference type="PANTHER" id="PTHR21064:SF1">
    <property type="entry name" value="HYDROXYLYSINE KINASE"/>
    <property type="match status" value="1"/>
</dbReference>
<dbReference type="RefSeq" id="WP_057851096.1">
    <property type="nucleotide sequence ID" value="NZ_LLXX01000101.1"/>
</dbReference>
<evidence type="ECO:0000256" key="8">
    <source>
        <dbReference type="ARBA" id="ARBA00040505"/>
    </source>
</evidence>
<evidence type="ECO:0000256" key="6">
    <source>
        <dbReference type="ARBA" id="ARBA00037368"/>
    </source>
</evidence>
<evidence type="ECO:0000313" key="10">
    <source>
        <dbReference type="EMBL" id="KRR06901.1"/>
    </source>
</evidence>
<dbReference type="Proteomes" id="UP000051913">
    <property type="component" value="Unassembled WGS sequence"/>
</dbReference>
<dbReference type="SUPFAM" id="SSF56112">
    <property type="entry name" value="Protein kinase-like (PK-like)"/>
    <property type="match status" value="1"/>
</dbReference>
<comment type="subcellular location">
    <subcellularLocation>
        <location evidence="1">Cytoplasm</location>
    </subcellularLocation>
</comment>
<name>A0A0R3KZK6_9BRAD</name>
<dbReference type="InterPro" id="IPR011009">
    <property type="entry name" value="Kinase-like_dom_sf"/>
</dbReference>
<sequence>MDVPVPDSSLATIAAHPIDTLRAASAVPEALAQRLAAEHYGLISAVHRLDSERDQNFRLRSLSGREYVLKIASPAEDRAVTNLQTEALLHLAAADPGLPVPRIFPARNGMTELDIAFADGSTRVVRLLSYLAGTPMHAVAGATALRRDLGRCAARLARGLSDFSHCGANHKLLWDLQHAAELRPLIDAVPDERRGLVEDVLGSFERYTLPILPQLPNQPVHNDLNPHNVVVDPETHAGVAGIIDFGDLTCTARVNDLAITAAYQVADNDDPLAPACEVIAAYHAVLPLEPAEFGVLFDLIATRMAMTVVISSWRAARYPANRNYILRNNPAAWARLQRMAKLSRDQARLQIQRACDVE</sequence>
<evidence type="ECO:0000259" key="9">
    <source>
        <dbReference type="Pfam" id="PF01636"/>
    </source>
</evidence>
<comment type="function">
    <text evidence="6">Catalyzes the GTP-dependent phosphorylation of 5-hydroxy-L-lysine.</text>
</comment>
<dbReference type="AlphaFoldDB" id="A0A0R3KZK6"/>
<dbReference type="Gene3D" id="3.90.1200.10">
    <property type="match status" value="1"/>
</dbReference>
<evidence type="ECO:0000256" key="4">
    <source>
        <dbReference type="ARBA" id="ARBA00022777"/>
    </source>
</evidence>
<keyword evidence="3" id="KW-0808">Transferase</keyword>
<evidence type="ECO:0000256" key="7">
    <source>
        <dbReference type="ARBA" id="ARBA00038873"/>
    </source>
</evidence>